<dbReference type="GO" id="GO:0016788">
    <property type="term" value="F:hydrolase activity, acting on ester bonds"/>
    <property type="evidence" value="ECO:0007669"/>
    <property type="project" value="InterPro"/>
</dbReference>
<sequence length="275" mass="31596">MSSDLSPLIKPERQPLMDAHIHFEMYEANERTAIIQDMREHSIEAMIAVSKDLESSQENRKLAKSNPGFLYPAFGYHPEQNVPSEDELQLLLQWMEDHTAEMIAVGEVGLPYYSRLEATEQGKSFDLEPHIQLLELMLQFAKKHNKPVVLHAVYDDADRVCDLLEQYEIKKAHFHWFKGSATTIARMAESGYYVSFTPDILYEEEIIDLARVYPTDQVMVETDGPWPFEGPFSGQTTHPKMVNDAAAAWANIRGIPLEEARKVLYDNTRRFYGLT</sequence>
<keyword evidence="6" id="KW-1185">Reference proteome</keyword>
<feature type="binding site" evidence="4">
    <location>
        <position position="223"/>
    </location>
    <ligand>
        <name>a divalent metal cation</name>
        <dbReference type="ChEBI" id="CHEBI:60240"/>
        <label>1</label>
    </ligand>
</feature>
<comment type="similarity">
    <text evidence="1">Belongs to the metallo-dependent hydrolases superfamily. TatD-type hydrolase family.</text>
</comment>
<evidence type="ECO:0000313" key="6">
    <source>
        <dbReference type="Proteomes" id="UP000270678"/>
    </source>
</evidence>
<dbReference type="OrthoDB" id="9775608at2"/>
<keyword evidence="2 4" id="KW-0479">Metal-binding</keyword>
<dbReference type="KEGG" id="plut:EI981_03005"/>
<accession>A0A3S9UTA1</accession>
<reference evidence="6" key="1">
    <citation type="submission" date="2018-12" db="EMBL/GenBank/DDBJ databases">
        <title>Complete genome sequence of Paenibacillus sp. MBLB1234.</title>
        <authorList>
            <person name="Nam Y.-D."/>
            <person name="Kang J."/>
            <person name="Chung W.-H."/>
            <person name="Park Y.S."/>
        </authorList>
    </citation>
    <scope>NUCLEOTIDE SEQUENCE [LARGE SCALE GENOMIC DNA]</scope>
    <source>
        <strain evidence="6">MBLB1234</strain>
    </source>
</reference>
<dbReference type="AlphaFoldDB" id="A0A3S9UTA1"/>
<dbReference type="PIRSF" id="PIRSF005902">
    <property type="entry name" value="DNase_TatD"/>
    <property type="match status" value="1"/>
</dbReference>
<dbReference type="GO" id="GO:0046872">
    <property type="term" value="F:metal ion binding"/>
    <property type="evidence" value="ECO:0007669"/>
    <property type="project" value="UniProtKB-KW"/>
</dbReference>
<dbReference type="SUPFAM" id="SSF51556">
    <property type="entry name" value="Metallo-dependent hydrolases"/>
    <property type="match status" value="1"/>
</dbReference>
<keyword evidence="3" id="KW-0378">Hydrolase</keyword>
<feature type="binding site" evidence="4">
    <location>
        <position position="22"/>
    </location>
    <ligand>
        <name>a divalent metal cation</name>
        <dbReference type="ChEBI" id="CHEBI:60240"/>
        <label>1</label>
    </ligand>
</feature>
<dbReference type="Gene3D" id="3.20.20.140">
    <property type="entry name" value="Metal-dependent hydrolases"/>
    <property type="match status" value="1"/>
</dbReference>
<dbReference type="InterPro" id="IPR001130">
    <property type="entry name" value="TatD-like"/>
</dbReference>
<feature type="binding site" evidence="4">
    <location>
        <position position="20"/>
    </location>
    <ligand>
        <name>a divalent metal cation</name>
        <dbReference type="ChEBI" id="CHEBI:60240"/>
        <label>1</label>
    </ligand>
</feature>
<dbReference type="EMBL" id="CP034346">
    <property type="protein sequence ID" value="AZS13545.1"/>
    <property type="molecule type" value="Genomic_DNA"/>
</dbReference>
<evidence type="ECO:0000256" key="2">
    <source>
        <dbReference type="ARBA" id="ARBA00022723"/>
    </source>
</evidence>
<name>A0A3S9UTA1_9BACL</name>
<dbReference type="CDD" id="cd01310">
    <property type="entry name" value="TatD_DNAse"/>
    <property type="match status" value="1"/>
</dbReference>
<dbReference type="PANTHER" id="PTHR46317">
    <property type="entry name" value="HYDROLASE OF PHP SUPERFAMILY-RELATED PROTEIN"/>
    <property type="match status" value="1"/>
</dbReference>
<feature type="binding site" evidence="4">
    <location>
        <position position="175"/>
    </location>
    <ligand>
        <name>a divalent metal cation</name>
        <dbReference type="ChEBI" id="CHEBI:60240"/>
        <label>2</label>
    </ligand>
</feature>
<dbReference type="Proteomes" id="UP000270678">
    <property type="component" value="Chromosome"/>
</dbReference>
<protein>
    <submittedName>
        <fullName evidence="5">TatD family deoxyribonuclease</fullName>
    </submittedName>
</protein>
<evidence type="ECO:0000256" key="3">
    <source>
        <dbReference type="ARBA" id="ARBA00022801"/>
    </source>
</evidence>
<evidence type="ECO:0000313" key="5">
    <source>
        <dbReference type="EMBL" id="AZS13545.1"/>
    </source>
</evidence>
<dbReference type="InterPro" id="IPR032466">
    <property type="entry name" value="Metal_Hydrolase"/>
</dbReference>
<evidence type="ECO:0000256" key="1">
    <source>
        <dbReference type="ARBA" id="ARBA00009275"/>
    </source>
</evidence>
<gene>
    <name evidence="5" type="ORF">EI981_03005</name>
</gene>
<evidence type="ECO:0000256" key="4">
    <source>
        <dbReference type="PIRSR" id="PIRSR005902-1"/>
    </source>
</evidence>
<proteinExistence type="inferred from homology"/>
<dbReference type="RefSeq" id="WP_126995320.1">
    <property type="nucleotide sequence ID" value="NZ_CP034346.1"/>
</dbReference>
<dbReference type="Pfam" id="PF01026">
    <property type="entry name" value="TatD_DNase"/>
    <property type="match status" value="1"/>
</dbReference>
<dbReference type="PANTHER" id="PTHR46317:SF1">
    <property type="entry name" value="HYDROLASE, TATD FAMILY"/>
    <property type="match status" value="1"/>
</dbReference>
<organism evidence="5 6">
    <name type="scientific">Paenibacillus lutimineralis</name>
    <dbReference type="NCBI Taxonomy" id="2707005"/>
    <lineage>
        <taxon>Bacteria</taxon>
        <taxon>Bacillati</taxon>
        <taxon>Bacillota</taxon>
        <taxon>Bacilli</taxon>
        <taxon>Bacillales</taxon>
        <taxon>Paenibacillaceae</taxon>
        <taxon>Paenibacillus</taxon>
    </lineage>
</organism>
<feature type="binding site" evidence="4">
    <location>
        <position position="151"/>
    </location>
    <ligand>
        <name>a divalent metal cation</name>
        <dbReference type="ChEBI" id="CHEBI:60240"/>
        <label>2</label>
    </ligand>
</feature>
<feature type="binding site" evidence="4">
    <location>
        <position position="107"/>
    </location>
    <ligand>
        <name>a divalent metal cation</name>
        <dbReference type="ChEBI" id="CHEBI:60240"/>
        <label>1</label>
    </ligand>
</feature>